<protein>
    <submittedName>
        <fullName evidence="1">Uncharacterized protein</fullName>
    </submittedName>
</protein>
<accession>A0A4R8M012</accession>
<gene>
    <name evidence="1" type="ORF">C8D99_1358</name>
</gene>
<dbReference type="EMBL" id="SORI01000035">
    <property type="protein sequence ID" value="TDY52605.1"/>
    <property type="molecule type" value="Genomic_DNA"/>
</dbReference>
<dbReference type="RefSeq" id="WP_166670224.1">
    <property type="nucleotide sequence ID" value="NZ_SORI01000035.1"/>
</dbReference>
<evidence type="ECO:0000313" key="2">
    <source>
        <dbReference type="Proteomes" id="UP000295066"/>
    </source>
</evidence>
<keyword evidence="2" id="KW-1185">Reference proteome</keyword>
<organism evidence="1 2">
    <name type="scientific">Aminivibrio pyruvatiphilus</name>
    <dbReference type="NCBI Taxonomy" id="1005740"/>
    <lineage>
        <taxon>Bacteria</taxon>
        <taxon>Thermotogati</taxon>
        <taxon>Synergistota</taxon>
        <taxon>Synergistia</taxon>
        <taxon>Synergistales</taxon>
        <taxon>Aminobacteriaceae</taxon>
        <taxon>Aminivibrio</taxon>
    </lineage>
</organism>
<comment type="caution">
    <text evidence="1">The sequence shown here is derived from an EMBL/GenBank/DDBJ whole genome shotgun (WGS) entry which is preliminary data.</text>
</comment>
<reference evidence="1 2" key="1">
    <citation type="submission" date="2019-03" db="EMBL/GenBank/DDBJ databases">
        <title>Genomic Encyclopedia of Type Strains, Phase IV (KMG-IV): sequencing the most valuable type-strain genomes for metagenomic binning, comparative biology and taxonomic classification.</title>
        <authorList>
            <person name="Goeker M."/>
        </authorList>
    </citation>
    <scope>NUCLEOTIDE SEQUENCE [LARGE SCALE GENOMIC DNA]</scope>
    <source>
        <strain evidence="1 2">DSM 25964</strain>
    </source>
</reference>
<dbReference type="Proteomes" id="UP000295066">
    <property type="component" value="Unassembled WGS sequence"/>
</dbReference>
<evidence type="ECO:0000313" key="1">
    <source>
        <dbReference type="EMBL" id="TDY52605.1"/>
    </source>
</evidence>
<dbReference type="AlphaFoldDB" id="A0A4R8M012"/>
<sequence>MDIHLKTDEVEELKGLMAEDGWTGSLKDYAREVFLEGMSYHKARQAGGYLHPEEK</sequence>
<proteinExistence type="predicted"/>
<name>A0A4R8M012_9BACT</name>